<protein>
    <submittedName>
        <fullName evidence="2">Uncharacterized protein</fullName>
    </submittedName>
</protein>
<feature type="transmembrane region" description="Helical" evidence="1">
    <location>
        <begin position="6"/>
        <end position="27"/>
    </location>
</feature>
<proteinExistence type="predicted"/>
<comment type="caution">
    <text evidence="2">The sequence shown here is derived from an EMBL/GenBank/DDBJ whole genome shotgun (WGS) entry which is preliminary data.</text>
</comment>
<sequence>MGGWIVSGLVYGSIVAMGALGCSYILLIQRYFNFTAAPW</sequence>
<accession>X1UH41</accession>
<evidence type="ECO:0000313" key="2">
    <source>
        <dbReference type="EMBL" id="GAJ16854.1"/>
    </source>
</evidence>
<gene>
    <name evidence="2" type="ORF">S12H4_62155</name>
</gene>
<feature type="non-terminal residue" evidence="2">
    <location>
        <position position="39"/>
    </location>
</feature>
<dbReference type="AlphaFoldDB" id="X1UH41"/>
<keyword evidence="1" id="KW-1133">Transmembrane helix</keyword>
<keyword evidence="1" id="KW-0812">Transmembrane</keyword>
<dbReference type="EMBL" id="BARW01041558">
    <property type="protein sequence ID" value="GAJ16854.1"/>
    <property type="molecule type" value="Genomic_DNA"/>
</dbReference>
<evidence type="ECO:0000256" key="1">
    <source>
        <dbReference type="SAM" id="Phobius"/>
    </source>
</evidence>
<name>X1UH41_9ZZZZ</name>
<keyword evidence="1" id="KW-0472">Membrane</keyword>
<reference evidence="2" key="1">
    <citation type="journal article" date="2014" name="Front. Microbiol.">
        <title>High frequency of phylogenetically diverse reductive dehalogenase-homologous genes in deep subseafloor sedimentary metagenomes.</title>
        <authorList>
            <person name="Kawai M."/>
            <person name="Futagami T."/>
            <person name="Toyoda A."/>
            <person name="Takaki Y."/>
            <person name="Nishi S."/>
            <person name="Hori S."/>
            <person name="Arai W."/>
            <person name="Tsubouchi T."/>
            <person name="Morono Y."/>
            <person name="Uchiyama I."/>
            <person name="Ito T."/>
            <person name="Fujiyama A."/>
            <person name="Inagaki F."/>
            <person name="Takami H."/>
        </authorList>
    </citation>
    <scope>NUCLEOTIDE SEQUENCE</scope>
    <source>
        <strain evidence="2">Expedition CK06-06</strain>
    </source>
</reference>
<organism evidence="2">
    <name type="scientific">marine sediment metagenome</name>
    <dbReference type="NCBI Taxonomy" id="412755"/>
    <lineage>
        <taxon>unclassified sequences</taxon>
        <taxon>metagenomes</taxon>
        <taxon>ecological metagenomes</taxon>
    </lineage>
</organism>